<evidence type="ECO:0000313" key="2">
    <source>
        <dbReference type="Proteomes" id="UP000246744"/>
    </source>
</evidence>
<dbReference type="Proteomes" id="UP000246744">
    <property type="component" value="Unassembled WGS sequence"/>
</dbReference>
<dbReference type="Pfam" id="PF07037">
    <property type="entry name" value="YfeC-like"/>
    <property type="match status" value="1"/>
</dbReference>
<accession>A0A317Q209</accession>
<dbReference type="RefSeq" id="WP_110025655.1">
    <property type="nucleotide sequence ID" value="NZ_QGTS01000005.1"/>
</dbReference>
<dbReference type="OrthoDB" id="6538337at2"/>
<sequence length="136" mass="15320">MNIFKSKMTPAELAQLVGYKPQTINKWIKKHGWQTSQIKGVKGGKAHAIHMTQEVRRFMLSTRNLRQAADHPEAIPLSLISVESPLMDDDFFSSQLMSVLFQMSEEERRGLLALLAREGISGMLSRLQLANSTHGE</sequence>
<protein>
    <submittedName>
        <fullName evidence="1">Putative transcription regulator DUF1323</fullName>
    </submittedName>
</protein>
<comment type="caution">
    <text evidence="1">The sequence shown here is derived from an EMBL/GenBank/DDBJ whole genome shotgun (WGS) entry which is preliminary data.</text>
</comment>
<name>A0A317Q209_9ENTR</name>
<gene>
    <name evidence="1" type="ORF">DES37_105168</name>
</gene>
<dbReference type="AlphaFoldDB" id="A0A317Q209"/>
<dbReference type="EMBL" id="QGTS01000005">
    <property type="protein sequence ID" value="PWW09516.1"/>
    <property type="molecule type" value="Genomic_DNA"/>
</dbReference>
<evidence type="ECO:0000313" key="1">
    <source>
        <dbReference type="EMBL" id="PWW09516.1"/>
    </source>
</evidence>
<dbReference type="InterPro" id="IPR009061">
    <property type="entry name" value="DNA-bd_dom_put_sf"/>
</dbReference>
<organism evidence="1 2">
    <name type="scientific">Mangrovibacter plantisponsor</name>
    <dbReference type="NCBI Taxonomy" id="451513"/>
    <lineage>
        <taxon>Bacteria</taxon>
        <taxon>Pseudomonadati</taxon>
        <taxon>Pseudomonadota</taxon>
        <taxon>Gammaproteobacteria</taxon>
        <taxon>Enterobacterales</taxon>
        <taxon>Enterobacteriaceae</taxon>
        <taxon>Mangrovibacter</taxon>
    </lineage>
</organism>
<keyword evidence="2" id="KW-1185">Reference proteome</keyword>
<dbReference type="SUPFAM" id="SSF46955">
    <property type="entry name" value="Putative DNA-binding domain"/>
    <property type="match status" value="1"/>
</dbReference>
<proteinExistence type="predicted"/>
<reference evidence="1 2" key="1">
    <citation type="submission" date="2018-05" db="EMBL/GenBank/DDBJ databases">
        <title>Genomic Encyclopedia of Type Strains, Phase IV (KMG-IV): sequencing the most valuable type-strain genomes for metagenomic binning, comparative biology and taxonomic classification.</title>
        <authorList>
            <person name="Goeker M."/>
        </authorList>
    </citation>
    <scope>NUCLEOTIDE SEQUENCE [LARGE SCALE GENOMIC DNA]</scope>
    <source>
        <strain evidence="1 2">DSM 19579</strain>
    </source>
</reference>
<dbReference type="InterPro" id="IPR010749">
    <property type="entry name" value="YfeC-like"/>
</dbReference>